<dbReference type="Proteomes" id="UP000011688">
    <property type="component" value="Unassembled WGS sequence"/>
</dbReference>
<dbReference type="PANTHER" id="PTHR30006">
    <property type="entry name" value="THIAMINE-BINDING PERIPLASMIC PROTEIN-RELATED"/>
    <property type="match status" value="1"/>
</dbReference>
<feature type="compositionally biased region" description="Acidic residues" evidence="2">
    <location>
        <begin position="26"/>
        <end position="60"/>
    </location>
</feature>
<name>L9XFW8_9EURY</name>
<organism evidence="3 4">
    <name type="scientific">Natronococcus amylolyticus DSM 10524</name>
    <dbReference type="NCBI Taxonomy" id="1227497"/>
    <lineage>
        <taxon>Archaea</taxon>
        <taxon>Methanobacteriati</taxon>
        <taxon>Methanobacteriota</taxon>
        <taxon>Stenosarchaea group</taxon>
        <taxon>Halobacteria</taxon>
        <taxon>Halobacteriales</taxon>
        <taxon>Natrialbaceae</taxon>
        <taxon>Natronococcus</taxon>
    </lineage>
</organism>
<dbReference type="OrthoDB" id="130870at2157"/>
<evidence type="ECO:0000313" key="4">
    <source>
        <dbReference type="Proteomes" id="UP000011688"/>
    </source>
</evidence>
<dbReference type="AlphaFoldDB" id="L9XFW8"/>
<comment type="caution">
    <text evidence="3">The sequence shown here is derived from an EMBL/GenBank/DDBJ whole genome shotgun (WGS) entry which is preliminary data.</text>
</comment>
<dbReference type="SUPFAM" id="SSF53850">
    <property type="entry name" value="Periplasmic binding protein-like II"/>
    <property type="match status" value="1"/>
</dbReference>
<feature type="region of interest" description="Disordered" evidence="2">
    <location>
        <begin position="13"/>
        <end position="63"/>
    </location>
</feature>
<dbReference type="Gene3D" id="3.40.190.10">
    <property type="entry name" value="Periplasmic binding protein-like II"/>
    <property type="match status" value="2"/>
</dbReference>
<evidence type="ECO:0000256" key="1">
    <source>
        <dbReference type="ARBA" id="ARBA00022729"/>
    </source>
</evidence>
<gene>
    <name evidence="3" type="ORF">C491_07138</name>
</gene>
<keyword evidence="4" id="KW-1185">Reference proteome</keyword>
<dbReference type="Pfam" id="PF13343">
    <property type="entry name" value="SBP_bac_6"/>
    <property type="match status" value="1"/>
</dbReference>
<dbReference type="PROSITE" id="PS51257">
    <property type="entry name" value="PROKAR_LIPOPROTEIN"/>
    <property type="match status" value="1"/>
</dbReference>
<evidence type="ECO:0000256" key="2">
    <source>
        <dbReference type="SAM" id="MobiDB-lite"/>
    </source>
</evidence>
<reference evidence="3 4" key="1">
    <citation type="journal article" date="2014" name="PLoS Genet.">
        <title>Phylogenetically driven sequencing of extremely halophilic archaea reveals strategies for static and dynamic osmo-response.</title>
        <authorList>
            <person name="Becker E.A."/>
            <person name="Seitzer P.M."/>
            <person name="Tritt A."/>
            <person name="Larsen D."/>
            <person name="Krusor M."/>
            <person name="Yao A.I."/>
            <person name="Wu D."/>
            <person name="Madern D."/>
            <person name="Eisen J.A."/>
            <person name="Darling A.E."/>
            <person name="Facciotti M.T."/>
        </authorList>
    </citation>
    <scope>NUCLEOTIDE SEQUENCE [LARGE SCALE GENOMIC DNA]</scope>
    <source>
        <strain evidence="3 4">DSM 10524</strain>
    </source>
</reference>
<protein>
    <submittedName>
        <fullName evidence="3">ABC transporter substrate-binding protein</fullName>
    </submittedName>
</protein>
<dbReference type="STRING" id="1227497.C491_07138"/>
<dbReference type="EMBL" id="AOIB01000015">
    <property type="protein sequence ID" value="ELY59563.1"/>
    <property type="molecule type" value="Genomic_DNA"/>
</dbReference>
<accession>L9XFW8</accession>
<dbReference type="RefSeq" id="WP_005554836.1">
    <property type="nucleotide sequence ID" value="NZ_AOIB01000015.1"/>
</dbReference>
<dbReference type="eggNOG" id="arCOG00226">
    <property type="taxonomic scope" value="Archaea"/>
</dbReference>
<keyword evidence="1" id="KW-0732">Signal</keyword>
<evidence type="ECO:0000313" key="3">
    <source>
        <dbReference type="EMBL" id="ELY59563.1"/>
    </source>
</evidence>
<dbReference type="PANTHER" id="PTHR30006:SF2">
    <property type="entry name" value="ABC TRANSPORTER SUBSTRATE-BINDING PROTEIN"/>
    <property type="match status" value="1"/>
</dbReference>
<sequence length="386" mass="42966">MNRRSVVRTVGVGALAGMAGCSSPVGDDDEDDDDEDGENEDEEATDATERDDTEPDEPDLEGTFRVATTESMVVGERAVGEWIKEAFEEEFPDAELQWTIPEAGLDHYRRRAEQDAEIDADVYLGLTPPDLAGLDADLASHSLFRELGADRLPTTERIRDGLEFGDPSGRVVPVGVRYSCLWYDESELDGPDELSDLLDDEYEERLLAPRPDRSDAGLAFLLWTVEAVGDDGYRRYWGDLEENGLELVDDWMASTTAFADGDRPLTVGYSTDAAFAEREGWEIDDWELAFPDEQGYETPIGAAVFEDAEKVDLAYDFLNFLLSSDVQAAFAEHHSAMPALSRAFLELDEPFEETAAVPSDPVSVGYDRLRSDLERWVDEWAETIAE</sequence>
<proteinExistence type="predicted"/>